<dbReference type="Gene3D" id="2.40.30.10">
    <property type="entry name" value="Translation factors"/>
    <property type="match status" value="1"/>
</dbReference>
<evidence type="ECO:0000259" key="3">
    <source>
        <dbReference type="PROSITE" id="PS51722"/>
    </source>
</evidence>
<feature type="domain" description="Tr-type G" evidence="3">
    <location>
        <begin position="318"/>
        <end position="595"/>
    </location>
</feature>
<dbReference type="GO" id="GO:0043022">
    <property type="term" value="F:ribosome binding"/>
    <property type="evidence" value="ECO:0007669"/>
    <property type="project" value="TreeGrafter"/>
</dbReference>
<evidence type="ECO:0000256" key="2">
    <source>
        <dbReference type="ARBA" id="ARBA00022840"/>
    </source>
</evidence>
<protein>
    <recommendedName>
        <fullName evidence="3">Tr-type G domain-containing protein</fullName>
    </recommendedName>
</protein>
<name>A0A098VQ22_9MICR</name>
<evidence type="ECO:0000313" key="4">
    <source>
        <dbReference type="EMBL" id="KGG51090.1"/>
    </source>
</evidence>
<keyword evidence="1" id="KW-0547">Nucleotide-binding</keyword>
<dbReference type="GO" id="GO:0042256">
    <property type="term" value="P:cytosolic ribosome assembly"/>
    <property type="evidence" value="ECO:0007669"/>
    <property type="project" value="TreeGrafter"/>
</dbReference>
<gene>
    <name evidence="4" type="ORF">DI09_45p170</name>
</gene>
<dbReference type="InterPro" id="IPR035647">
    <property type="entry name" value="EFG_III/V"/>
</dbReference>
<reference evidence="4 5" key="1">
    <citation type="submission" date="2014-04" db="EMBL/GenBank/DDBJ databases">
        <title>A new species of microsporidia sheds light on the evolution of extreme parasitism.</title>
        <authorList>
            <person name="Haag K.L."/>
            <person name="James T.Y."/>
            <person name="Larsson R."/>
            <person name="Schaer T.M."/>
            <person name="Refardt D."/>
            <person name="Pombert J.-F."/>
            <person name="Ebert D."/>
        </authorList>
    </citation>
    <scope>NUCLEOTIDE SEQUENCE [LARGE SCALE GENOMIC DNA]</scope>
    <source>
        <strain evidence="4 5">UGP3</strain>
        <tissue evidence="4">Spores</tissue>
    </source>
</reference>
<dbReference type="InterPro" id="IPR029033">
    <property type="entry name" value="His_PPase_superfam"/>
</dbReference>
<dbReference type="PANTHER" id="PTHR42908:SF3">
    <property type="entry name" value="ELONGATION FACTOR-LIKE GTPASE 1"/>
    <property type="match status" value="1"/>
</dbReference>
<dbReference type="InterPro" id="IPR020568">
    <property type="entry name" value="Ribosomal_Su5_D2-typ_SF"/>
</dbReference>
<evidence type="ECO:0000256" key="1">
    <source>
        <dbReference type="ARBA" id="ARBA00022741"/>
    </source>
</evidence>
<dbReference type="EMBL" id="JMKJ01000399">
    <property type="protein sequence ID" value="KGG51090.1"/>
    <property type="molecule type" value="Genomic_DNA"/>
</dbReference>
<dbReference type="GeneID" id="25260028"/>
<dbReference type="GO" id="GO:0006000">
    <property type="term" value="P:fructose metabolic process"/>
    <property type="evidence" value="ECO:0007669"/>
    <property type="project" value="InterPro"/>
</dbReference>
<keyword evidence="5" id="KW-1185">Reference proteome</keyword>
<sequence length="1309" mass="145404">MVGLPARGKTFMARKLCRYLSWLGYSAATFNVGNYRRGQAGPSVHHSFFDPENEEGVVSRKKAAEAALNSLAAWLNEEDSIGQLAIYDATNSTRDRRLWIVDQVLKLKAASSSSQILFIESVCNDLGIVNSNIIQVKLSSPDYKDSADPEQAKIDFIRRIKHYENAYEPLSEEEWSCTETAVNLNYPKLAWKALDELNTGICDGMRYEEIETMFSNEYSARNKNKFYYRYPNGESYADLVLRLEPIIIELERQKDILVIGHQAVLRAIVAYFTGVTQEQLPYVVIPLHTVLELRPMTYNCEVIEHHIGIPAVDTHIDRIKLPLSLLAHQGLISQFQAGQLRYLDSLPEEQRRGITMKSACVALKYAPIAARLYPVDKLTYLRSSLGSDHLALDALSISGPDLGSSKSPGSYNNLNRDSNVPVSLVSSSKHDSEHILVHLIDTPGHVDFYGQVYCSAQLADGTIIAVDVSEGICAQTMAAFHLAWDLRLVPVLFLNKIDRLIVELHLSPMEIFNRLLQLLESVNATCSIFRHQTPSCPLDVEEGDPFYFEPRKGNVLFGSALDGWAFRLNLFANLFSKKIPTLPKRELNQKLWSASFFLSKRREILPVEKGETPLFVSLIMENICSVYKALLFDDGTEQIQKICQSFSLSFTPASVKDRKMLLRTIFTSWIPLAPCVFDAIADSIPSAHSRRVGIFGDHCEKGAGTTLAFLAKPIIYPELTEELLRSSICEWTRPTIQNGLENEHESSLTAHSSCPLEKLVMMGRLYSGALSTASIGDIYFSSSNAIGFDGTKFDRHTFKLEKGRFRLYQLMGSKLIEVDCVPEGNIFGISGVLSATKGIFVKSGTLTSLPVDEKIPIHSYSCPSKMPLYHNDASNSLHGTPDDHQTSSAMMGVPLISVSVEPTTSLRDLTQLQFALLLLYQTDPSINVSFTDMGELILKTCGMLHLEQSLKELKSLVSFPISVSDPIVPLGETIGDAQTTKQVHHMQENFSVLACLNPSFFRDFSDVSAKPDALIETTCGTYTQNRIFDPNSGAEPDRCKLVGCEMNDAICSCVPLKMEASIGDQFCTLTLNVTVVKNNTCTPTLTIDPSCATYEEIIKRAFSIAISNGPLCGERVYGVGFSILHLCLDGQHLSDFDKTLLFSPIRKMLHLAILLADPKLMQGYNEISILVPGEWLGKVYALISKSEGDIIVGSEFIAERNSFHILTHVPVRFSAAFVDGTGRPIPNPNPIELRSKTAGAAFVNISYFGLKAMKGSLLVCTDLIENDTAVMDHSSIQRELAQKTRIRKGLFVSTKLTLDGEKQRTLRRC</sequence>
<dbReference type="PANTHER" id="PTHR42908">
    <property type="entry name" value="TRANSLATION ELONGATION FACTOR-RELATED"/>
    <property type="match status" value="1"/>
</dbReference>
<dbReference type="FunFam" id="3.40.50.300:FF:000644">
    <property type="entry name" value="GpmB, Fructose-2,6-bisphosphatase"/>
    <property type="match status" value="1"/>
</dbReference>
<dbReference type="VEuPathDB" id="MicrosporidiaDB:DI09_45p170"/>
<dbReference type="Pfam" id="PF01591">
    <property type="entry name" value="6PF2K"/>
    <property type="match status" value="1"/>
</dbReference>
<dbReference type="GO" id="GO:1990904">
    <property type="term" value="C:ribonucleoprotein complex"/>
    <property type="evidence" value="ECO:0007669"/>
    <property type="project" value="TreeGrafter"/>
</dbReference>
<dbReference type="Gene3D" id="3.40.50.1240">
    <property type="entry name" value="Phosphoglycerate mutase-like"/>
    <property type="match status" value="1"/>
</dbReference>
<comment type="caution">
    <text evidence="4">The sequence shown here is derived from an EMBL/GenBank/DDBJ whole genome shotgun (WGS) entry which is preliminary data.</text>
</comment>
<dbReference type="HOGENOM" id="CLU_260852_0_0_1"/>
<keyword evidence="2" id="KW-0067">ATP-binding</keyword>
<dbReference type="Gene3D" id="3.30.230.10">
    <property type="match status" value="1"/>
</dbReference>
<dbReference type="SUPFAM" id="SSF53254">
    <property type="entry name" value="Phosphoglycerate mutase-like"/>
    <property type="match status" value="1"/>
</dbReference>
<dbReference type="GO" id="GO:0005829">
    <property type="term" value="C:cytosol"/>
    <property type="evidence" value="ECO:0007669"/>
    <property type="project" value="TreeGrafter"/>
</dbReference>
<evidence type="ECO:0000313" key="5">
    <source>
        <dbReference type="Proteomes" id="UP000029725"/>
    </source>
</evidence>
<dbReference type="SUPFAM" id="SSF52540">
    <property type="entry name" value="P-loop containing nucleoside triphosphate hydrolases"/>
    <property type="match status" value="2"/>
</dbReference>
<dbReference type="GO" id="GO:0005524">
    <property type="term" value="F:ATP binding"/>
    <property type="evidence" value="ECO:0007669"/>
    <property type="project" value="UniProtKB-KW"/>
</dbReference>
<dbReference type="Gene3D" id="3.40.50.300">
    <property type="entry name" value="P-loop containing nucleotide triphosphate hydrolases"/>
    <property type="match status" value="2"/>
</dbReference>
<dbReference type="GO" id="GO:0003924">
    <property type="term" value="F:GTPase activity"/>
    <property type="evidence" value="ECO:0007669"/>
    <property type="project" value="InterPro"/>
</dbReference>
<dbReference type="InterPro" id="IPR013079">
    <property type="entry name" value="6Phosfructo_kin"/>
</dbReference>
<dbReference type="Gene3D" id="3.30.70.870">
    <property type="entry name" value="Elongation Factor G (Translational Gtpase), domain 3"/>
    <property type="match status" value="1"/>
</dbReference>
<dbReference type="Proteomes" id="UP000029725">
    <property type="component" value="Unassembled WGS sequence"/>
</dbReference>
<dbReference type="GO" id="GO:0005525">
    <property type="term" value="F:GTP binding"/>
    <property type="evidence" value="ECO:0007669"/>
    <property type="project" value="InterPro"/>
</dbReference>
<accession>A0A098VQ22</accession>
<dbReference type="GO" id="GO:0003873">
    <property type="term" value="F:6-phosphofructo-2-kinase activity"/>
    <property type="evidence" value="ECO:0007669"/>
    <property type="project" value="InterPro"/>
</dbReference>
<dbReference type="SUPFAM" id="SSF54980">
    <property type="entry name" value="EF-G C-terminal domain-like"/>
    <property type="match status" value="1"/>
</dbReference>
<dbReference type="PROSITE" id="PS51722">
    <property type="entry name" value="G_TR_2"/>
    <property type="match status" value="1"/>
</dbReference>
<dbReference type="OrthoDB" id="267323at2759"/>
<proteinExistence type="predicted"/>
<dbReference type="InterPro" id="IPR013078">
    <property type="entry name" value="His_Pase_superF_clade-1"/>
</dbReference>
<dbReference type="InterPro" id="IPR014721">
    <property type="entry name" value="Ribsml_uS5_D2-typ_fold_subgr"/>
</dbReference>
<dbReference type="Gene3D" id="3.30.70.240">
    <property type="match status" value="1"/>
</dbReference>
<dbReference type="InterPro" id="IPR000795">
    <property type="entry name" value="T_Tr_GTP-bd_dom"/>
</dbReference>
<dbReference type="SUPFAM" id="SSF54211">
    <property type="entry name" value="Ribosomal protein S5 domain 2-like"/>
    <property type="match status" value="1"/>
</dbReference>
<dbReference type="InterPro" id="IPR027417">
    <property type="entry name" value="P-loop_NTPase"/>
</dbReference>
<organism evidence="4 5">
    <name type="scientific">Mitosporidium daphniae</name>
    <dbReference type="NCBI Taxonomy" id="1485682"/>
    <lineage>
        <taxon>Eukaryota</taxon>
        <taxon>Fungi</taxon>
        <taxon>Fungi incertae sedis</taxon>
        <taxon>Microsporidia</taxon>
        <taxon>Mitosporidium</taxon>
    </lineage>
</organism>
<dbReference type="Pfam" id="PF00009">
    <property type="entry name" value="GTP_EFTU"/>
    <property type="match status" value="1"/>
</dbReference>
<dbReference type="Pfam" id="PF00300">
    <property type="entry name" value="His_Phos_1"/>
    <property type="match status" value="1"/>
</dbReference>
<dbReference type="RefSeq" id="XP_013237517.1">
    <property type="nucleotide sequence ID" value="XM_013382063.1"/>
</dbReference>